<evidence type="ECO:0000259" key="6">
    <source>
        <dbReference type="Pfam" id="PF08281"/>
    </source>
</evidence>
<dbReference type="PANTHER" id="PTHR43133:SF46">
    <property type="entry name" value="RNA POLYMERASE SIGMA-70 FACTOR ECF SUBFAMILY"/>
    <property type="match status" value="1"/>
</dbReference>
<dbReference type="NCBIfam" id="TIGR02985">
    <property type="entry name" value="Sig70_bacteroi1"/>
    <property type="match status" value="1"/>
</dbReference>
<feature type="domain" description="RNA polymerase sigma factor 70 region 4 type 2" evidence="6">
    <location>
        <begin position="117"/>
        <end position="165"/>
    </location>
</feature>
<dbReference type="InterPro" id="IPR039425">
    <property type="entry name" value="RNA_pol_sigma-70-like"/>
</dbReference>
<reference evidence="7" key="1">
    <citation type="submission" date="2019-08" db="EMBL/GenBank/DDBJ databases">
        <authorList>
            <person name="Kucharzyk K."/>
            <person name="Murdoch R.W."/>
            <person name="Higgins S."/>
            <person name="Loffler F."/>
        </authorList>
    </citation>
    <scope>NUCLEOTIDE SEQUENCE</scope>
</reference>
<evidence type="ECO:0000259" key="5">
    <source>
        <dbReference type="Pfam" id="PF04542"/>
    </source>
</evidence>
<organism evidence="7">
    <name type="scientific">bioreactor metagenome</name>
    <dbReference type="NCBI Taxonomy" id="1076179"/>
    <lineage>
        <taxon>unclassified sequences</taxon>
        <taxon>metagenomes</taxon>
        <taxon>ecological metagenomes</taxon>
    </lineage>
</organism>
<dbReference type="GO" id="GO:0003677">
    <property type="term" value="F:DNA binding"/>
    <property type="evidence" value="ECO:0007669"/>
    <property type="project" value="InterPro"/>
</dbReference>
<sequence>MNSQTLRLLREGDEKAFEYIFHYYYNQIYTFVLNTLFDKTFAEDITQSVFISLWEKRETIDPETNIAPLLYTIARNQLYRQTERLLLKYKYEQYQQENMQGNRDVEEDVNSRFLENILSELIEKLPSDRRRIFLLSRKDNLSNKEIASRLHISEKTVETQIRRSLIFLREKLKYYLNLLIF</sequence>
<dbReference type="Pfam" id="PF08281">
    <property type="entry name" value="Sigma70_r4_2"/>
    <property type="match status" value="1"/>
</dbReference>
<dbReference type="AlphaFoldDB" id="A0A645EF35"/>
<name>A0A645EF35_9ZZZZ</name>
<keyword evidence="3" id="KW-0731">Sigma factor</keyword>
<dbReference type="GO" id="GO:0016987">
    <property type="term" value="F:sigma factor activity"/>
    <property type="evidence" value="ECO:0007669"/>
    <property type="project" value="UniProtKB-KW"/>
</dbReference>
<dbReference type="InterPro" id="IPR013324">
    <property type="entry name" value="RNA_pol_sigma_r3/r4-like"/>
</dbReference>
<dbReference type="NCBIfam" id="TIGR02937">
    <property type="entry name" value="sigma70-ECF"/>
    <property type="match status" value="1"/>
</dbReference>
<evidence type="ECO:0000313" key="7">
    <source>
        <dbReference type="EMBL" id="MPN00026.1"/>
    </source>
</evidence>
<evidence type="ECO:0000256" key="2">
    <source>
        <dbReference type="ARBA" id="ARBA00023015"/>
    </source>
</evidence>
<comment type="similarity">
    <text evidence="1">Belongs to the sigma-70 factor family. ECF subfamily.</text>
</comment>
<accession>A0A645EF35</accession>
<dbReference type="Gene3D" id="1.10.10.10">
    <property type="entry name" value="Winged helix-like DNA-binding domain superfamily/Winged helix DNA-binding domain"/>
    <property type="match status" value="1"/>
</dbReference>
<keyword evidence="2" id="KW-0805">Transcription regulation</keyword>
<evidence type="ECO:0000256" key="4">
    <source>
        <dbReference type="ARBA" id="ARBA00023163"/>
    </source>
</evidence>
<keyword evidence="4" id="KW-0804">Transcription</keyword>
<dbReference type="InterPro" id="IPR014284">
    <property type="entry name" value="RNA_pol_sigma-70_dom"/>
</dbReference>
<dbReference type="InterPro" id="IPR014327">
    <property type="entry name" value="RNA_pol_sigma70_bacteroid"/>
</dbReference>
<dbReference type="EMBL" id="VSSQ01046075">
    <property type="protein sequence ID" value="MPN00026.1"/>
    <property type="molecule type" value="Genomic_DNA"/>
</dbReference>
<dbReference type="InterPro" id="IPR013249">
    <property type="entry name" value="RNA_pol_sigma70_r4_t2"/>
</dbReference>
<dbReference type="Gene3D" id="1.10.1740.10">
    <property type="match status" value="1"/>
</dbReference>
<feature type="domain" description="RNA polymerase sigma-70 region 2" evidence="5">
    <location>
        <begin position="21"/>
        <end position="81"/>
    </location>
</feature>
<dbReference type="GO" id="GO:0006352">
    <property type="term" value="P:DNA-templated transcription initiation"/>
    <property type="evidence" value="ECO:0007669"/>
    <property type="project" value="InterPro"/>
</dbReference>
<dbReference type="Pfam" id="PF04542">
    <property type="entry name" value="Sigma70_r2"/>
    <property type="match status" value="1"/>
</dbReference>
<dbReference type="InterPro" id="IPR007627">
    <property type="entry name" value="RNA_pol_sigma70_r2"/>
</dbReference>
<protein>
    <submittedName>
        <fullName evidence="7">ECF RNA polymerase sigma factor SigW</fullName>
    </submittedName>
</protein>
<evidence type="ECO:0000256" key="3">
    <source>
        <dbReference type="ARBA" id="ARBA00023082"/>
    </source>
</evidence>
<dbReference type="SUPFAM" id="SSF88659">
    <property type="entry name" value="Sigma3 and sigma4 domains of RNA polymerase sigma factors"/>
    <property type="match status" value="1"/>
</dbReference>
<dbReference type="InterPro" id="IPR036388">
    <property type="entry name" value="WH-like_DNA-bd_sf"/>
</dbReference>
<gene>
    <name evidence="7" type="primary">sigW_82</name>
    <name evidence="7" type="ORF">SDC9_147220</name>
</gene>
<dbReference type="PANTHER" id="PTHR43133">
    <property type="entry name" value="RNA POLYMERASE ECF-TYPE SIGMA FACTO"/>
    <property type="match status" value="1"/>
</dbReference>
<proteinExistence type="inferred from homology"/>
<comment type="caution">
    <text evidence="7">The sequence shown here is derived from an EMBL/GenBank/DDBJ whole genome shotgun (WGS) entry which is preliminary data.</text>
</comment>
<dbReference type="SUPFAM" id="SSF88946">
    <property type="entry name" value="Sigma2 domain of RNA polymerase sigma factors"/>
    <property type="match status" value="1"/>
</dbReference>
<dbReference type="InterPro" id="IPR013325">
    <property type="entry name" value="RNA_pol_sigma_r2"/>
</dbReference>
<evidence type="ECO:0000256" key="1">
    <source>
        <dbReference type="ARBA" id="ARBA00010641"/>
    </source>
</evidence>